<name>A0A6A6BQU5_9PEZI</name>
<proteinExistence type="predicted"/>
<evidence type="ECO:0000313" key="2">
    <source>
        <dbReference type="Proteomes" id="UP000799438"/>
    </source>
</evidence>
<dbReference type="Proteomes" id="UP000799438">
    <property type="component" value="Unassembled WGS sequence"/>
</dbReference>
<evidence type="ECO:0000313" key="1">
    <source>
        <dbReference type="EMBL" id="KAF2145614.1"/>
    </source>
</evidence>
<accession>A0A6A6BQU5</accession>
<dbReference type="EMBL" id="ML995477">
    <property type="protein sequence ID" value="KAF2145614.1"/>
    <property type="molecule type" value="Genomic_DNA"/>
</dbReference>
<protein>
    <submittedName>
        <fullName evidence="1">Uncharacterized protein</fullName>
    </submittedName>
</protein>
<sequence length="247" mass="28372">MSFTPIQNAINHIERIMKELSLEYSDISRDIPAEHSTKEITDMNNAEMVHIVRAHPEIAARMPQSVTAELENIQNSTAEDTSAKNDEHALNTETGQAMFEEIANRLREEFVAILENHADILEEHAEDTGIYEEEVLAQDIAQRVHDESVRLHNEVLGQNQEARNELLRGLNTHCVSVVDDIVEKVCERFDLHVSTFILLIESPSYRPSRFENLISGVYYKIFMNAKSCVRQWEEWREKLRSGTPNSV</sequence>
<dbReference type="GeneID" id="54299285"/>
<gene>
    <name evidence="1" type="ORF">K452DRAFT_295216</name>
</gene>
<keyword evidence="2" id="KW-1185">Reference proteome</keyword>
<reference evidence="1" key="1">
    <citation type="journal article" date="2020" name="Stud. Mycol.">
        <title>101 Dothideomycetes genomes: a test case for predicting lifestyles and emergence of pathogens.</title>
        <authorList>
            <person name="Haridas S."/>
            <person name="Albert R."/>
            <person name="Binder M."/>
            <person name="Bloem J."/>
            <person name="Labutti K."/>
            <person name="Salamov A."/>
            <person name="Andreopoulos B."/>
            <person name="Baker S."/>
            <person name="Barry K."/>
            <person name="Bills G."/>
            <person name="Bluhm B."/>
            <person name="Cannon C."/>
            <person name="Castanera R."/>
            <person name="Culley D."/>
            <person name="Daum C."/>
            <person name="Ezra D."/>
            <person name="Gonzalez J."/>
            <person name="Henrissat B."/>
            <person name="Kuo A."/>
            <person name="Liang C."/>
            <person name="Lipzen A."/>
            <person name="Lutzoni F."/>
            <person name="Magnuson J."/>
            <person name="Mondo S."/>
            <person name="Nolan M."/>
            <person name="Ohm R."/>
            <person name="Pangilinan J."/>
            <person name="Park H.-J."/>
            <person name="Ramirez L."/>
            <person name="Alfaro M."/>
            <person name="Sun H."/>
            <person name="Tritt A."/>
            <person name="Yoshinaga Y."/>
            <person name="Zwiers L.-H."/>
            <person name="Turgeon B."/>
            <person name="Goodwin S."/>
            <person name="Spatafora J."/>
            <person name="Crous P."/>
            <person name="Grigoriev I."/>
        </authorList>
    </citation>
    <scope>NUCLEOTIDE SEQUENCE</scope>
    <source>
        <strain evidence="1">CBS 121167</strain>
    </source>
</reference>
<organism evidence="1 2">
    <name type="scientific">Aplosporella prunicola CBS 121167</name>
    <dbReference type="NCBI Taxonomy" id="1176127"/>
    <lineage>
        <taxon>Eukaryota</taxon>
        <taxon>Fungi</taxon>
        <taxon>Dikarya</taxon>
        <taxon>Ascomycota</taxon>
        <taxon>Pezizomycotina</taxon>
        <taxon>Dothideomycetes</taxon>
        <taxon>Dothideomycetes incertae sedis</taxon>
        <taxon>Botryosphaeriales</taxon>
        <taxon>Aplosporellaceae</taxon>
        <taxon>Aplosporella</taxon>
    </lineage>
</organism>
<dbReference type="RefSeq" id="XP_033401326.1">
    <property type="nucleotide sequence ID" value="XM_033541788.1"/>
</dbReference>
<dbReference type="AlphaFoldDB" id="A0A6A6BQU5"/>